<protein>
    <recommendedName>
        <fullName evidence="2">TonB-dependent receptor plug domain-containing protein</fullName>
    </recommendedName>
</protein>
<dbReference type="PANTHER" id="PTHR30069">
    <property type="entry name" value="TONB-DEPENDENT OUTER MEMBRANE RECEPTOR"/>
    <property type="match status" value="1"/>
</dbReference>
<gene>
    <name evidence="3" type="ORF">METZ01_LOCUS174415</name>
</gene>
<dbReference type="SUPFAM" id="SSF49464">
    <property type="entry name" value="Carboxypeptidase regulatory domain-like"/>
    <property type="match status" value="1"/>
</dbReference>
<feature type="non-terminal residue" evidence="3">
    <location>
        <position position="264"/>
    </location>
</feature>
<sequence>MYTKVSSRVLIPVTLALAVIVPSAAHAQGARVTLRALSDGSPVEGAQVTAGTVGSLTNAEGESVLVLPAGEHRLSVSRIGYAPVELFLELLVGADTTVVVTLEEEIIETQGILVTSTRTERRIQDEPLRVEVVSREEVEEKMLMTPGDIAMLLNETAGLRVQPTSPSLGGASVRIQGLLGRYTQILSDGLPLYGGQSGALGPLQIPPMDLGQVEVIKGAASALYGSTAMGGVVNLISRRPEDERELLLNQSTLGGTDAILWLAD</sequence>
<feature type="non-terminal residue" evidence="3">
    <location>
        <position position="1"/>
    </location>
</feature>
<reference evidence="3" key="1">
    <citation type="submission" date="2018-05" db="EMBL/GenBank/DDBJ databases">
        <authorList>
            <person name="Lanie J.A."/>
            <person name="Ng W.-L."/>
            <person name="Kazmierczak K.M."/>
            <person name="Andrzejewski T.M."/>
            <person name="Davidsen T.M."/>
            <person name="Wayne K.J."/>
            <person name="Tettelin H."/>
            <person name="Glass J.I."/>
            <person name="Rusch D."/>
            <person name="Podicherti R."/>
            <person name="Tsui H.-C.T."/>
            <person name="Winkler M.E."/>
        </authorList>
    </citation>
    <scope>NUCLEOTIDE SEQUENCE</scope>
</reference>
<dbReference type="EMBL" id="UINC01032994">
    <property type="protein sequence ID" value="SVB21561.1"/>
    <property type="molecule type" value="Genomic_DNA"/>
</dbReference>
<dbReference type="InterPro" id="IPR012910">
    <property type="entry name" value="Plug_dom"/>
</dbReference>
<evidence type="ECO:0000313" key="3">
    <source>
        <dbReference type="EMBL" id="SVB21561.1"/>
    </source>
</evidence>
<accession>A0A382C793</accession>
<dbReference type="Gene3D" id="2.170.130.10">
    <property type="entry name" value="TonB-dependent receptor, plug domain"/>
    <property type="match status" value="1"/>
</dbReference>
<dbReference type="InterPro" id="IPR037066">
    <property type="entry name" value="Plug_dom_sf"/>
</dbReference>
<feature type="domain" description="TonB-dependent receptor plug" evidence="2">
    <location>
        <begin position="123"/>
        <end position="232"/>
    </location>
</feature>
<evidence type="ECO:0000256" key="1">
    <source>
        <dbReference type="ARBA" id="ARBA00022729"/>
    </source>
</evidence>
<dbReference type="Gene3D" id="2.60.40.1120">
    <property type="entry name" value="Carboxypeptidase-like, regulatory domain"/>
    <property type="match status" value="1"/>
</dbReference>
<name>A0A382C793_9ZZZZ</name>
<keyword evidence="1" id="KW-0732">Signal</keyword>
<dbReference type="GO" id="GO:0015344">
    <property type="term" value="F:siderophore uptake transmembrane transporter activity"/>
    <property type="evidence" value="ECO:0007669"/>
    <property type="project" value="TreeGrafter"/>
</dbReference>
<dbReference type="PANTHER" id="PTHR30069:SF29">
    <property type="entry name" value="HEMOGLOBIN AND HEMOGLOBIN-HAPTOGLOBIN-BINDING PROTEIN 1-RELATED"/>
    <property type="match status" value="1"/>
</dbReference>
<dbReference type="Pfam" id="PF13620">
    <property type="entry name" value="CarboxypepD_reg"/>
    <property type="match status" value="1"/>
</dbReference>
<dbReference type="SUPFAM" id="SSF56935">
    <property type="entry name" value="Porins"/>
    <property type="match status" value="1"/>
</dbReference>
<dbReference type="PROSITE" id="PS52016">
    <property type="entry name" value="TONB_DEPENDENT_REC_3"/>
    <property type="match status" value="1"/>
</dbReference>
<dbReference type="InterPro" id="IPR039426">
    <property type="entry name" value="TonB-dep_rcpt-like"/>
</dbReference>
<dbReference type="InterPro" id="IPR008969">
    <property type="entry name" value="CarboxyPept-like_regulatory"/>
</dbReference>
<evidence type="ECO:0000259" key="2">
    <source>
        <dbReference type="Pfam" id="PF07715"/>
    </source>
</evidence>
<proteinExistence type="predicted"/>
<organism evidence="3">
    <name type="scientific">marine metagenome</name>
    <dbReference type="NCBI Taxonomy" id="408172"/>
    <lineage>
        <taxon>unclassified sequences</taxon>
        <taxon>metagenomes</taxon>
        <taxon>ecological metagenomes</taxon>
    </lineage>
</organism>
<dbReference type="Pfam" id="PF07715">
    <property type="entry name" value="Plug"/>
    <property type="match status" value="1"/>
</dbReference>
<dbReference type="GO" id="GO:0044718">
    <property type="term" value="P:siderophore transmembrane transport"/>
    <property type="evidence" value="ECO:0007669"/>
    <property type="project" value="TreeGrafter"/>
</dbReference>
<dbReference type="AlphaFoldDB" id="A0A382C793"/>